<proteinExistence type="inferred from homology"/>
<evidence type="ECO:0000259" key="4">
    <source>
        <dbReference type="Pfam" id="PF00496"/>
    </source>
</evidence>
<dbReference type="InterPro" id="IPR000914">
    <property type="entry name" value="SBP_5_dom"/>
</dbReference>
<evidence type="ECO:0000313" key="6">
    <source>
        <dbReference type="Proteomes" id="UP000197174"/>
    </source>
</evidence>
<dbReference type="EMBL" id="MZMV01000027">
    <property type="protein sequence ID" value="OWV05804.1"/>
    <property type="molecule type" value="Genomic_DNA"/>
</dbReference>
<comment type="caution">
    <text evidence="5">The sequence shown here is derived from an EMBL/GenBank/DDBJ whole genome shotgun (WGS) entry which is preliminary data.</text>
</comment>
<dbReference type="GO" id="GO:0015833">
    <property type="term" value="P:peptide transport"/>
    <property type="evidence" value="ECO:0007669"/>
    <property type="project" value="TreeGrafter"/>
</dbReference>
<dbReference type="Gene3D" id="3.10.105.10">
    <property type="entry name" value="Dipeptide-binding Protein, Domain 3"/>
    <property type="match status" value="1"/>
</dbReference>
<sequence length="566" mass="61161">MFRAALARQTTVAAQPRPVRGVPDVHNRSSLRHSPLCVALLVVGLTACGTDSGGGTASQPTTGGALTYATPVEPDCLDPAVSARDVTALVDRNIFDSLVQQKPDGSFQPWLAERWETAADGRSYTFHLRTGVRFHDGTPLDAGAVKATLDHAVDPATESRYAAGLIAGYQGTEVVDPHTAVVRLDRPNASFLQALSAPYLGIQSPRALQGDPAGRCDKPVGSGPYRFVKWEKKVGVELSRNPDYAWPPKDAGHTGPARLDSLKITFVPEDTVRVGALTSGQVQAVASVPPGRAKTLGGTVQVLRAESPGAPYTIYFNSAPGTVLADVRVRQALRRAVDLDQLVKAVYFGQYQRAWSPLTPATPFYDDATKGAFTFDQAEANRLLDEAGWTTRDGAGYRVRDGRRLTLRWPHTADMERDQRGLIGQGVQAQARQVGIEIQYTQVDQGTIGELIGKRALDLFDVSFTRPEPDILRYFFGTDSTLEKGGGNIFGLDIPGLDKLLTGGVSTLDQAERTRLYADAQRYVVDNAISLPVYVPTSLVGVTRDVHGIEFGAGAYPLFYDAWIAR</sequence>
<dbReference type="GO" id="GO:0043190">
    <property type="term" value="C:ATP-binding cassette (ABC) transporter complex"/>
    <property type="evidence" value="ECO:0007669"/>
    <property type="project" value="InterPro"/>
</dbReference>
<dbReference type="Proteomes" id="UP000197174">
    <property type="component" value="Unassembled WGS sequence"/>
</dbReference>
<gene>
    <name evidence="5" type="ORF">B5D80_17160</name>
</gene>
<feature type="domain" description="Solute-binding protein family 5" evidence="4">
    <location>
        <begin position="107"/>
        <end position="462"/>
    </location>
</feature>
<dbReference type="Gene3D" id="3.40.190.10">
    <property type="entry name" value="Periplasmic binding protein-like II"/>
    <property type="match status" value="1"/>
</dbReference>
<evidence type="ECO:0000313" key="5">
    <source>
        <dbReference type="EMBL" id="OWV05804.1"/>
    </source>
</evidence>
<dbReference type="SUPFAM" id="SSF53850">
    <property type="entry name" value="Periplasmic binding protein-like II"/>
    <property type="match status" value="1"/>
</dbReference>
<keyword evidence="3" id="KW-0732">Signal</keyword>
<evidence type="ECO:0000256" key="2">
    <source>
        <dbReference type="ARBA" id="ARBA00022448"/>
    </source>
</evidence>
<evidence type="ECO:0000256" key="1">
    <source>
        <dbReference type="ARBA" id="ARBA00005695"/>
    </source>
</evidence>
<evidence type="ECO:0000256" key="3">
    <source>
        <dbReference type="ARBA" id="ARBA00022729"/>
    </source>
</evidence>
<dbReference type="GO" id="GO:0042597">
    <property type="term" value="C:periplasmic space"/>
    <property type="evidence" value="ECO:0007669"/>
    <property type="project" value="UniProtKB-ARBA"/>
</dbReference>
<dbReference type="CDD" id="cd08492">
    <property type="entry name" value="PBP2_NikA_DppA_OppA_like_15"/>
    <property type="match status" value="1"/>
</dbReference>
<organism evidence="5 6">
    <name type="scientific">Micromonospora wenchangensis</name>
    <dbReference type="NCBI Taxonomy" id="1185415"/>
    <lineage>
        <taxon>Bacteria</taxon>
        <taxon>Bacillati</taxon>
        <taxon>Actinomycetota</taxon>
        <taxon>Actinomycetes</taxon>
        <taxon>Micromonosporales</taxon>
        <taxon>Micromonosporaceae</taxon>
        <taxon>Micromonospora</taxon>
    </lineage>
</organism>
<name>A0A246RK51_9ACTN</name>
<reference evidence="5 6" key="1">
    <citation type="submission" date="2017-03" db="EMBL/GenBank/DDBJ databases">
        <title>Whole genome sequence of Micromonospora wenchangensis, isolated from mangrove soil.</title>
        <authorList>
            <person name="Yang H."/>
        </authorList>
    </citation>
    <scope>NUCLEOTIDE SEQUENCE [LARGE SCALE GENOMIC DNA]</scope>
    <source>
        <strain evidence="5 6">CCTCC AA 2012002</strain>
    </source>
</reference>
<dbReference type="PANTHER" id="PTHR30290:SF9">
    <property type="entry name" value="OLIGOPEPTIDE-BINDING PROTEIN APPA"/>
    <property type="match status" value="1"/>
</dbReference>
<dbReference type="GO" id="GO:1904680">
    <property type="term" value="F:peptide transmembrane transporter activity"/>
    <property type="evidence" value="ECO:0007669"/>
    <property type="project" value="TreeGrafter"/>
</dbReference>
<dbReference type="InterPro" id="IPR039424">
    <property type="entry name" value="SBP_5"/>
</dbReference>
<comment type="similarity">
    <text evidence="1">Belongs to the bacterial solute-binding protein 5 family.</text>
</comment>
<accession>A0A246RK51</accession>
<dbReference type="PANTHER" id="PTHR30290">
    <property type="entry name" value="PERIPLASMIC BINDING COMPONENT OF ABC TRANSPORTER"/>
    <property type="match status" value="1"/>
</dbReference>
<keyword evidence="6" id="KW-1185">Reference proteome</keyword>
<dbReference type="InterPro" id="IPR030678">
    <property type="entry name" value="Peptide/Ni-bd"/>
</dbReference>
<protein>
    <recommendedName>
        <fullName evidence="4">Solute-binding protein family 5 domain-containing protein</fullName>
    </recommendedName>
</protein>
<dbReference type="PIRSF" id="PIRSF002741">
    <property type="entry name" value="MppA"/>
    <property type="match status" value="1"/>
</dbReference>
<dbReference type="AlphaFoldDB" id="A0A246RK51"/>
<keyword evidence="2" id="KW-0813">Transport</keyword>
<dbReference type="Pfam" id="PF00496">
    <property type="entry name" value="SBP_bac_5"/>
    <property type="match status" value="1"/>
</dbReference>